<comment type="caution">
    <text evidence="8">The sequence shown here is derived from an EMBL/GenBank/DDBJ whole genome shotgun (WGS) entry which is preliminary data.</text>
</comment>
<evidence type="ECO:0000313" key="9">
    <source>
        <dbReference type="Proteomes" id="UP000295525"/>
    </source>
</evidence>
<dbReference type="EMBL" id="SMAJ01000006">
    <property type="protein sequence ID" value="TCT07432.1"/>
    <property type="molecule type" value="Genomic_DNA"/>
</dbReference>
<evidence type="ECO:0000256" key="5">
    <source>
        <dbReference type="ARBA" id="ARBA00022679"/>
    </source>
</evidence>
<keyword evidence="9" id="KW-1185">Reference proteome</keyword>
<evidence type="ECO:0000259" key="7">
    <source>
        <dbReference type="Pfam" id="PF00155"/>
    </source>
</evidence>
<dbReference type="Gene3D" id="3.40.640.10">
    <property type="entry name" value="Type I PLP-dependent aspartate aminotransferase-like (Major domain)"/>
    <property type="match status" value="1"/>
</dbReference>
<dbReference type="RefSeq" id="WP_132582206.1">
    <property type="nucleotide sequence ID" value="NZ_SMAJ01000006.1"/>
</dbReference>
<dbReference type="PANTHER" id="PTHR11879">
    <property type="entry name" value="ASPARTATE AMINOTRANSFERASE"/>
    <property type="match status" value="1"/>
</dbReference>
<accession>A0A4R3M341</accession>
<name>A0A4R3M341_9BURK</name>
<keyword evidence="4" id="KW-0032">Aminotransferase</keyword>
<organism evidence="8 9">
    <name type="scientific">Paralcaligenes ureilyticus</name>
    <dbReference type="NCBI Taxonomy" id="627131"/>
    <lineage>
        <taxon>Bacteria</taxon>
        <taxon>Pseudomonadati</taxon>
        <taxon>Pseudomonadota</taxon>
        <taxon>Betaproteobacteria</taxon>
        <taxon>Burkholderiales</taxon>
        <taxon>Alcaligenaceae</taxon>
        <taxon>Paralcaligenes</taxon>
    </lineage>
</organism>
<gene>
    <name evidence="8" type="ORF">EDC26_106156</name>
</gene>
<dbReference type="InterPro" id="IPR015421">
    <property type="entry name" value="PyrdxlP-dep_Trfase_major"/>
</dbReference>
<dbReference type="GO" id="GO:0033585">
    <property type="term" value="P:L-phenylalanine biosynthetic process from chorismate via phenylpyruvate"/>
    <property type="evidence" value="ECO:0007669"/>
    <property type="project" value="TreeGrafter"/>
</dbReference>
<dbReference type="Gene3D" id="3.90.1150.10">
    <property type="entry name" value="Aspartate Aminotransferase, domain 1"/>
    <property type="match status" value="1"/>
</dbReference>
<dbReference type="GO" id="GO:0042802">
    <property type="term" value="F:identical protein binding"/>
    <property type="evidence" value="ECO:0007669"/>
    <property type="project" value="TreeGrafter"/>
</dbReference>
<dbReference type="OrthoDB" id="9766445at2"/>
<dbReference type="Proteomes" id="UP000295525">
    <property type="component" value="Unassembled WGS sequence"/>
</dbReference>
<dbReference type="InterPro" id="IPR015422">
    <property type="entry name" value="PyrdxlP-dep_Trfase_small"/>
</dbReference>
<dbReference type="GO" id="GO:0005829">
    <property type="term" value="C:cytosol"/>
    <property type="evidence" value="ECO:0007669"/>
    <property type="project" value="TreeGrafter"/>
</dbReference>
<evidence type="ECO:0000256" key="4">
    <source>
        <dbReference type="ARBA" id="ARBA00022576"/>
    </source>
</evidence>
<protein>
    <submittedName>
        <fullName evidence="8">Aromatic-amino-acid transaminase</fullName>
    </submittedName>
</protein>
<dbReference type="InterPro" id="IPR004839">
    <property type="entry name" value="Aminotransferase_I/II_large"/>
</dbReference>
<dbReference type="PANTHER" id="PTHR11879:SF37">
    <property type="entry name" value="AROMATIC-AMINO-ACID AMINOTRANSFERASE"/>
    <property type="match status" value="1"/>
</dbReference>
<dbReference type="GO" id="GO:0004838">
    <property type="term" value="F:L-tyrosine-2-oxoglutarate transaminase activity"/>
    <property type="evidence" value="ECO:0007669"/>
    <property type="project" value="TreeGrafter"/>
</dbReference>
<evidence type="ECO:0000256" key="1">
    <source>
        <dbReference type="ARBA" id="ARBA00001933"/>
    </source>
</evidence>
<dbReference type="InterPro" id="IPR000796">
    <property type="entry name" value="Asp_trans"/>
</dbReference>
<keyword evidence="5" id="KW-0808">Transferase</keyword>
<dbReference type="FunFam" id="3.40.640.10:FF:000015">
    <property type="entry name" value="Aspartate aminotransferase"/>
    <property type="match status" value="1"/>
</dbReference>
<keyword evidence="6" id="KW-0663">Pyridoxal phosphate</keyword>
<reference evidence="8 9" key="1">
    <citation type="submission" date="2019-03" db="EMBL/GenBank/DDBJ databases">
        <title>Genomic Encyclopedia of Type Strains, Phase IV (KMG-IV): sequencing the most valuable type-strain genomes for metagenomic binning, comparative biology and taxonomic classification.</title>
        <authorList>
            <person name="Goeker M."/>
        </authorList>
    </citation>
    <scope>NUCLEOTIDE SEQUENCE [LARGE SCALE GENOMIC DNA]</scope>
    <source>
        <strain evidence="8 9">DSM 24591</strain>
    </source>
</reference>
<dbReference type="AlphaFoldDB" id="A0A4R3M341"/>
<dbReference type="GO" id="GO:0030170">
    <property type="term" value="F:pyridoxal phosphate binding"/>
    <property type="evidence" value="ECO:0007669"/>
    <property type="project" value="InterPro"/>
</dbReference>
<comment type="similarity">
    <text evidence="2">Belongs to the class-I pyridoxal-phosphate-dependent aminotransferase family.</text>
</comment>
<comment type="cofactor">
    <cofactor evidence="1">
        <name>pyridoxal 5'-phosphate</name>
        <dbReference type="ChEBI" id="CHEBI:597326"/>
    </cofactor>
</comment>
<dbReference type="SUPFAM" id="SSF53383">
    <property type="entry name" value="PLP-dependent transferases"/>
    <property type="match status" value="1"/>
</dbReference>
<evidence type="ECO:0000256" key="6">
    <source>
        <dbReference type="ARBA" id="ARBA00022898"/>
    </source>
</evidence>
<evidence type="ECO:0000313" key="8">
    <source>
        <dbReference type="EMBL" id="TCT07432.1"/>
    </source>
</evidence>
<feature type="domain" description="Aminotransferase class I/classII large" evidence="7">
    <location>
        <begin position="27"/>
        <end position="391"/>
    </location>
</feature>
<evidence type="ECO:0000256" key="2">
    <source>
        <dbReference type="ARBA" id="ARBA00007441"/>
    </source>
</evidence>
<dbReference type="InterPro" id="IPR015424">
    <property type="entry name" value="PyrdxlP-dep_Trfase"/>
</dbReference>
<dbReference type="PRINTS" id="PR00799">
    <property type="entry name" value="TRANSAMINASE"/>
</dbReference>
<dbReference type="CDD" id="cd00609">
    <property type="entry name" value="AAT_like"/>
    <property type="match status" value="1"/>
</dbReference>
<dbReference type="NCBIfam" id="NF006719">
    <property type="entry name" value="PRK09257.1"/>
    <property type="match status" value="1"/>
</dbReference>
<comment type="subunit">
    <text evidence="3">Homodimer.</text>
</comment>
<sequence length="398" mass="44040">MFEHLEKYAGDPIFRLGEAFHQDPRSQKVNLTVGLYYDNEGRIPLLKTVQEAEARRNANPQPRPYLPIEGLASYRSAVQKLLFGANHEVLRSGRVATIQSVGGTGALKVGGDFLHAAYPDSEMWISDPAWDNHFAIFQGAGIKTHTYAYYDPETKALLFDQMLGQLSALPKHSIVLLHPCCHNPTGVDLSPEQWRQLIPVLAAGELIPFLDIAYQGFGAGLQEDAYAVRAMADAGLSFLVANSFSKNFSLYAERCGGLSVVCSSPDETERVLGQLKAIVRRIYSNPPMHGGQVTASVLNDPELYALWEDEVAQMRTRIASVRQKAHEQLSAKLPAYDSRYFVTQRGMFSYTGLSTAQLQALREKHGVYIIDSGRISVPGLNTHNMDYFTDAMASVLRG</sequence>
<proteinExistence type="inferred from homology"/>
<evidence type="ECO:0000256" key="3">
    <source>
        <dbReference type="ARBA" id="ARBA00011738"/>
    </source>
</evidence>
<dbReference type="Pfam" id="PF00155">
    <property type="entry name" value="Aminotran_1_2"/>
    <property type="match status" value="1"/>
</dbReference>